<sequence length="148" mass="17213">MLLMMKRRDISQLDVISAKEGHFQKDCLNRKAWFEKKGIHYVYVCFELNLSEVSSNTWWFNSGVTTHVSNIMHRFLTIQTIKSISNFVFVENQMKAPIEGVGSYRLTLDTAYHFDLINTLYVPLISRNLIFVSRLNASGYTFNGRNGY</sequence>
<organism evidence="1 2">
    <name type="scientific">Manihot esculenta</name>
    <name type="common">Cassava</name>
    <name type="synonym">Jatropha manihot</name>
    <dbReference type="NCBI Taxonomy" id="3983"/>
    <lineage>
        <taxon>Eukaryota</taxon>
        <taxon>Viridiplantae</taxon>
        <taxon>Streptophyta</taxon>
        <taxon>Embryophyta</taxon>
        <taxon>Tracheophyta</taxon>
        <taxon>Spermatophyta</taxon>
        <taxon>Magnoliopsida</taxon>
        <taxon>eudicotyledons</taxon>
        <taxon>Gunneridae</taxon>
        <taxon>Pentapetalae</taxon>
        <taxon>rosids</taxon>
        <taxon>fabids</taxon>
        <taxon>Malpighiales</taxon>
        <taxon>Euphorbiaceae</taxon>
        <taxon>Crotonoideae</taxon>
        <taxon>Manihoteae</taxon>
        <taxon>Manihot</taxon>
    </lineage>
</organism>
<protein>
    <submittedName>
        <fullName evidence="1">Uncharacterized protein</fullName>
    </submittedName>
</protein>
<accession>A0ACB7HFM8</accession>
<keyword evidence="2" id="KW-1185">Reference proteome</keyword>
<reference evidence="2" key="1">
    <citation type="journal article" date="2016" name="Nat. Biotechnol.">
        <title>Sequencing wild and cultivated cassava and related species reveals extensive interspecific hybridization and genetic diversity.</title>
        <authorList>
            <person name="Bredeson J.V."/>
            <person name="Lyons J.B."/>
            <person name="Prochnik S.E."/>
            <person name="Wu G.A."/>
            <person name="Ha C.M."/>
            <person name="Edsinger-Gonzales E."/>
            <person name="Grimwood J."/>
            <person name="Schmutz J."/>
            <person name="Rabbi I.Y."/>
            <person name="Egesi C."/>
            <person name="Nauluvula P."/>
            <person name="Lebot V."/>
            <person name="Ndunguru J."/>
            <person name="Mkamilo G."/>
            <person name="Bart R.S."/>
            <person name="Setter T.L."/>
            <person name="Gleadow R.M."/>
            <person name="Kulakow P."/>
            <person name="Ferguson M.E."/>
            <person name="Rounsley S."/>
            <person name="Rokhsar D.S."/>
        </authorList>
    </citation>
    <scope>NUCLEOTIDE SEQUENCE [LARGE SCALE GENOMIC DNA]</scope>
    <source>
        <strain evidence="2">cv. AM560-2</strain>
    </source>
</reference>
<dbReference type="EMBL" id="CM004393">
    <property type="protein sequence ID" value="KAG8650759.1"/>
    <property type="molecule type" value="Genomic_DNA"/>
</dbReference>
<gene>
    <name evidence="1" type="ORF">MANES_07G071208v8</name>
</gene>
<name>A0ACB7HFM8_MANES</name>
<proteinExistence type="predicted"/>
<evidence type="ECO:0000313" key="2">
    <source>
        <dbReference type="Proteomes" id="UP000091857"/>
    </source>
</evidence>
<comment type="caution">
    <text evidence="1">The sequence shown here is derived from an EMBL/GenBank/DDBJ whole genome shotgun (WGS) entry which is preliminary data.</text>
</comment>
<evidence type="ECO:0000313" key="1">
    <source>
        <dbReference type="EMBL" id="KAG8650759.1"/>
    </source>
</evidence>
<dbReference type="Proteomes" id="UP000091857">
    <property type="component" value="Chromosome 7"/>
</dbReference>